<dbReference type="Proteomes" id="UP000605361">
    <property type="component" value="Unassembled WGS sequence"/>
</dbReference>
<proteinExistence type="predicted"/>
<keyword evidence="1" id="KW-1133">Transmembrane helix</keyword>
<protein>
    <submittedName>
        <fullName evidence="3">Helix-turn-helix transcriptional regulator</fullName>
    </submittedName>
</protein>
<keyword evidence="1" id="KW-0812">Transmembrane</keyword>
<dbReference type="PROSITE" id="PS50943">
    <property type="entry name" value="HTH_CROC1"/>
    <property type="match status" value="1"/>
</dbReference>
<evidence type="ECO:0000259" key="2">
    <source>
        <dbReference type="PROSITE" id="PS50943"/>
    </source>
</evidence>
<keyword evidence="4" id="KW-1185">Reference proteome</keyword>
<feature type="transmembrane region" description="Helical" evidence="1">
    <location>
        <begin position="29"/>
        <end position="49"/>
    </location>
</feature>
<dbReference type="InterPro" id="IPR010982">
    <property type="entry name" value="Lambda_DNA-bd_dom_sf"/>
</dbReference>
<dbReference type="SMART" id="SM00530">
    <property type="entry name" value="HTH_XRE"/>
    <property type="match status" value="1"/>
</dbReference>
<sequence length="148" mass="15805">MTRVRGHWRRVAGGWTWVREHHRGSPRTAVGVGGGLGVIALVIGAVLLWPTSPETAARSTPRPEVTVTRAPLSPQHAQLAQALRAARQRIGFALGEAGERAGMSVTEIANLESGLITPTSADIAALSRVYQLSPDEWTNMVILLDTIG</sequence>
<dbReference type="AlphaFoldDB" id="A0A931ALM8"/>
<evidence type="ECO:0000313" key="4">
    <source>
        <dbReference type="Proteomes" id="UP000605361"/>
    </source>
</evidence>
<keyword evidence="1" id="KW-0472">Membrane</keyword>
<evidence type="ECO:0000313" key="3">
    <source>
        <dbReference type="EMBL" id="MBF8192490.1"/>
    </source>
</evidence>
<reference evidence="3" key="1">
    <citation type="submission" date="2020-11" db="EMBL/GenBank/DDBJ databases">
        <title>Whole-genome analyses of Nonomuraea sp. K274.</title>
        <authorList>
            <person name="Veyisoglu A."/>
        </authorList>
    </citation>
    <scope>NUCLEOTIDE SEQUENCE</scope>
    <source>
        <strain evidence="3">K274</strain>
    </source>
</reference>
<dbReference type="InterPro" id="IPR001387">
    <property type="entry name" value="Cro/C1-type_HTH"/>
</dbReference>
<dbReference type="GO" id="GO:0003677">
    <property type="term" value="F:DNA binding"/>
    <property type="evidence" value="ECO:0007669"/>
    <property type="project" value="InterPro"/>
</dbReference>
<feature type="domain" description="HTH cro/C1-type" evidence="2">
    <location>
        <begin position="83"/>
        <end position="137"/>
    </location>
</feature>
<organism evidence="3 4">
    <name type="scientific">Nonomuraea cypriaca</name>
    <dbReference type="NCBI Taxonomy" id="1187855"/>
    <lineage>
        <taxon>Bacteria</taxon>
        <taxon>Bacillati</taxon>
        <taxon>Actinomycetota</taxon>
        <taxon>Actinomycetes</taxon>
        <taxon>Streptosporangiales</taxon>
        <taxon>Streptosporangiaceae</taxon>
        <taxon>Nonomuraea</taxon>
    </lineage>
</organism>
<accession>A0A931ALM8</accession>
<evidence type="ECO:0000256" key="1">
    <source>
        <dbReference type="SAM" id="Phobius"/>
    </source>
</evidence>
<gene>
    <name evidence="3" type="ORF">ITP53_43790</name>
</gene>
<comment type="caution">
    <text evidence="3">The sequence shown here is derived from an EMBL/GenBank/DDBJ whole genome shotgun (WGS) entry which is preliminary data.</text>
</comment>
<dbReference type="SUPFAM" id="SSF47413">
    <property type="entry name" value="lambda repressor-like DNA-binding domains"/>
    <property type="match status" value="1"/>
</dbReference>
<dbReference type="Gene3D" id="1.10.260.40">
    <property type="entry name" value="lambda repressor-like DNA-binding domains"/>
    <property type="match status" value="1"/>
</dbReference>
<name>A0A931ALM8_9ACTN</name>
<dbReference type="Pfam" id="PF13560">
    <property type="entry name" value="HTH_31"/>
    <property type="match status" value="1"/>
</dbReference>
<dbReference type="CDD" id="cd00093">
    <property type="entry name" value="HTH_XRE"/>
    <property type="match status" value="1"/>
</dbReference>
<dbReference type="RefSeq" id="WP_195901381.1">
    <property type="nucleotide sequence ID" value="NZ_JADOGI010000213.1"/>
</dbReference>
<dbReference type="EMBL" id="JADOGI010000213">
    <property type="protein sequence ID" value="MBF8192490.1"/>
    <property type="molecule type" value="Genomic_DNA"/>
</dbReference>